<dbReference type="AlphaFoldDB" id="X6MSZ6"/>
<name>X6MSZ6_RETFI</name>
<protein>
    <submittedName>
        <fullName evidence="3">Co-chaperone GrpE</fullName>
    </submittedName>
</protein>
<comment type="caution">
    <text evidence="3">The sequence shown here is derived from an EMBL/GenBank/DDBJ whole genome shotgun (WGS) entry which is preliminary data.</text>
</comment>
<reference evidence="3 4" key="1">
    <citation type="journal article" date="2013" name="Curr. Biol.">
        <title>The Genome of the Foraminiferan Reticulomyxa filosa.</title>
        <authorList>
            <person name="Glockner G."/>
            <person name="Hulsmann N."/>
            <person name="Schleicher M."/>
            <person name="Noegel A.A."/>
            <person name="Eichinger L."/>
            <person name="Gallinger C."/>
            <person name="Pawlowski J."/>
            <person name="Sierra R."/>
            <person name="Euteneuer U."/>
            <person name="Pillet L."/>
            <person name="Moustafa A."/>
            <person name="Platzer M."/>
            <person name="Groth M."/>
            <person name="Szafranski K."/>
            <person name="Schliwa M."/>
        </authorList>
    </citation>
    <scope>NUCLEOTIDE SEQUENCE [LARGE SCALE GENOMIC DNA]</scope>
</reference>
<feature type="transmembrane region" description="Helical" evidence="2">
    <location>
        <begin position="35"/>
        <end position="53"/>
    </location>
</feature>
<keyword evidence="2" id="KW-0472">Membrane</keyword>
<gene>
    <name evidence="3" type="ORF">RFI_20225</name>
</gene>
<keyword evidence="1" id="KW-0175">Coiled coil</keyword>
<keyword evidence="4" id="KW-1185">Reference proteome</keyword>
<evidence type="ECO:0000313" key="4">
    <source>
        <dbReference type="Proteomes" id="UP000023152"/>
    </source>
</evidence>
<evidence type="ECO:0000256" key="1">
    <source>
        <dbReference type="SAM" id="Coils"/>
    </source>
</evidence>
<evidence type="ECO:0000313" key="3">
    <source>
        <dbReference type="EMBL" id="ETO17108.1"/>
    </source>
</evidence>
<dbReference type="EMBL" id="ASPP01017256">
    <property type="protein sequence ID" value="ETO17108.1"/>
    <property type="molecule type" value="Genomic_DNA"/>
</dbReference>
<accession>X6MSZ6</accession>
<sequence length="214" mass="25653">MRVHIKKKRSELTKKWRDEKVIIIIKQQKIYDSGFFFWVFVCVFEMPLFPQITNEKGQCAEKKEQISYSLLFLGLTIVFKKEMGRISHKSCPSLNNIIKKKREEQKTDETTIKDEMRTIEHISNLQILAQQLKELYIQELKEHYNEKVNREKIEIEKQSWKKATIRLKDENAQLKSENDKLQSELKSLKNKLQQCSDPSRSNDQNQWSLFSLWQ</sequence>
<feature type="coiled-coil region" evidence="1">
    <location>
        <begin position="164"/>
        <end position="191"/>
    </location>
</feature>
<keyword evidence="2" id="KW-1133">Transmembrane helix</keyword>
<keyword evidence="2" id="KW-0812">Transmembrane</keyword>
<dbReference type="Proteomes" id="UP000023152">
    <property type="component" value="Unassembled WGS sequence"/>
</dbReference>
<proteinExistence type="predicted"/>
<organism evidence="3 4">
    <name type="scientific">Reticulomyxa filosa</name>
    <dbReference type="NCBI Taxonomy" id="46433"/>
    <lineage>
        <taxon>Eukaryota</taxon>
        <taxon>Sar</taxon>
        <taxon>Rhizaria</taxon>
        <taxon>Retaria</taxon>
        <taxon>Foraminifera</taxon>
        <taxon>Monothalamids</taxon>
        <taxon>Reticulomyxidae</taxon>
        <taxon>Reticulomyxa</taxon>
    </lineage>
</organism>
<evidence type="ECO:0000256" key="2">
    <source>
        <dbReference type="SAM" id="Phobius"/>
    </source>
</evidence>